<organism evidence="1">
    <name type="scientific">human gut metagenome</name>
    <dbReference type="NCBI Taxonomy" id="408170"/>
    <lineage>
        <taxon>unclassified sequences</taxon>
        <taxon>metagenomes</taxon>
        <taxon>organismal metagenomes</taxon>
    </lineage>
</organism>
<dbReference type="SUPFAM" id="SSF48452">
    <property type="entry name" value="TPR-like"/>
    <property type="match status" value="1"/>
</dbReference>
<feature type="non-terminal residue" evidence="1">
    <location>
        <position position="233"/>
    </location>
</feature>
<sequence length="233" mass="25980">EAFKFILEDLDKAEKYLTGYTRTTKYTADLSVVYGLKARTYLTMEDWQNAEKYAKLAQAGYTVMTAAQYTSHSEGFNKANDSWMLATHNVSTNTNIKDNDGDGSWGAKMTTEQGSGCGYGANYGYPFYIDRHLYETMPSTDCRKKCFVDFAVDTYTKKVTDPKTGKETEVMDTEKVLNALKANSDYPELLASNKPTLGGLNAKFKNAGGSAGVSNQYVGWCMDIPLMRVEEMK</sequence>
<dbReference type="AlphaFoldDB" id="K1TNF0"/>
<accession>K1TNF0</accession>
<evidence type="ECO:0000313" key="1">
    <source>
        <dbReference type="EMBL" id="EKC60851.1"/>
    </source>
</evidence>
<dbReference type="InterPro" id="IPR011990">
    <property type="entry name" value="TPR-like_helical_dom_sf"/>
</dbReference>
<proteinExistence type="predicted"/>
<gene>
    <name evidence="1" type="ORF">OBE_08767</name>
</gene>
<feature type="non-terminal residue" evidence="1">
    <location>
        <position position="1"/>
    </location>
</feature>
<dbReference type="Gene3D" id="1.25.40.390">
    <property type="match status" value="1"/>
</dbReference>
<reference evidence="1" key="1">
    <citation type="journal article" date="2013" name="Environ. Microbiol.">
        <title>Microbiota from the distal guts of lean and obese adolescents exhibit partial functional redundancy besides clear differences in community structure.</title>
        <authorList>
            <person name="Ferrer M."/>
            <person name="Ruiz A."/>
            <person name="Lanza F."/>
            <person name="Haange S.B."/>
            <person name="Oberbach A."/>
            <person name="Till H."/>
            <person name="Bargiela R."/>
            <person name="Campoy C."/>
            <person name="Segura M.T."/>
            <person name="Richter M."/>
            <person name="von Bergen M."/>
            <person name="Seifert J."/>
            <person name="Suarez A."/>
        </authorList>
    </citation>
    <scope>NUCLEOTIDE SEQUENCE</scope>
</reference>
<dbReference type="EMBL" id="AJWZ01006057">
    <property type="protein sequence ID" value="EKC60851.1"/>
    <property type="molecule type" value="Genomic_DNA"/>
</dbReference>
<protein>
    <submittedName>
        <fullName evidence="1">Lipoprotein</fullName>
    </submittedName>
</protein>
<comment type="caution">
    <text evidence="1">The sequence shown here is derived from an EMBL/GenBank/DDBJ whole genome shotgun (WGS) entry which is preliminary data.</text>
</comment>
<name>K1TNF0_9ZZZZ</name>
<keyword evidence="1" id="KW-0449">Lipoprotein</keyword>